<organism evidence="2">
    <name type="scientific">mine drainage metagenome</name>
    <dbReference type="NCBI Taxonomy" id="410659"/>
    <lineage>
        <taxon>unclassified sequences</taxon>
        <taxon>metagenomes</taxon>
        <taxon>ecological metagenomes</taxon>
    </lineage>
</organism>
<dbReference type="SUPFAM" id="SSF48317">
    <property type="entry name" value="Acid phosphatase/Vanadium-dependent haloperoxidase"/>
    <property type="match status" value="1"/>
</dbReference>
<protein>
    <submittedName>
        <fullName evidence="2">Phosphoesterase PA-phosphatase</fullName>
    </submittedName>
</protein>
<dbReference type="Pfam" id="PF01569">
    <property type="entry name" value="PAP2"/>
    <property type="match status" value="1"/>
</dbReference>
<proteinExistence type="predicted"/>
<dbReference type="AlphaFoldDB" id="T1AZ24"/>
<evidence type="ECO:0000259" key="1">
    <source>
        <dbReference type="Pfam" id="PF01569"/>
    </source>
</evidence>
<name>T1AZ24_9ZZZZ</name>
<sequence>MRCEDQRAWTKTDPASPSPFLVHSVKQARHLVEWTVALTPLFALSASSVLDHRLTYDHTGIWARSKSLDLEHAVMAVEGVGAIWLGGRSRIGRTFWQAVDSSVFTAITTTALKYAFSRARPIQNGQPSTPHEFFQGNCCQSFPSGEVALQASFVTPFIAEYYRQDPWVWALEILPLYDAEARMKEQGHWQTDVISGFAIGTAWGIYAH</sequence>
<reference evidence="2" key="1">
    <citation type="submission" date="2013-08" db="EMBL/GenBank/DDBJ databases">
        <authorList>
            <person name="Mendez C."/>
            <person name="Richter M."/>
            <person name="Ferrer M."/>
            <person name="Sanchez J."/>
        </authorList>
    </citation>
    <scope>NUCLEOTIDE SEQUENCE</scope>
</reference>
<accession>T1AZ24</accession>
<feature type="non-terminal residue" evidence="2">
    <location>
        <position position="208"/>
    </location>
</feature>
<dbReference type="InterPro" id="IPR036938">
    <property type="entry name" value="PAP2/HPO_sf"/>
</dbReference>
<dbReference type="InterPro" id="IPR000326">
    <property type="entry name" value="PAP2/HPO"/>
</dbReference>
<feature type="domain" description="Phosphatidic acid phosphatase type 2/haloperoxidase" evidence="1">
    <location>
        <begin position="103"/>
        <end position="206"/>
    </location>
</feature>
<comment type="caution">
    <text evidence="2">The sequence shown here is derived from an EMBL/GenBank/DDBJ whole genome shotgun (WGS) entry which is preliminary data.</text>
</comment>
<evidence type="ECO:0000313" key="2">
    <source>
        <dbReference type="EMBL" id="EQD47365.1"/>
    </source>
</evidence>
<reference evidence="2" key="2">
    <citation type="journal article" date="2014" name="ISME J.">
        <title>Microbial stratification in low pH oxic and suboxic macroscopic growths along an acid mine drainage.</title>
        <authorList>
            <person name="Mendez-Garcia C."/>
            <person name="Mesa V."/>
            <person name="Sprenger R.R."/>
            <person name="Richter M."/>
            <person name="Diez M.S."/>
            <person name="Solano J."/>
            <person name="Bargiela R."/>
            <person name="Golyshina O.V."/>
            <person name="Manteca A."/>
            <person name="Ramos J.L."/>
            <person name="Gallego J.R."/>
            <person name="Llorente I."/>
            <person name="Martins Dos Santos V.A."/>
            <person name="Jensen O.N."/>
            <person name="Pelaez A.I."/>
            <person name="Sanchez J."/>
            <person name="Ferrer M."/>
        </authorList>
    </citation>
    <scope>NUCLEOTIDE SEQUENCE</scope>
</reference>
<gene>
    <name evidence="2" type="ORF">B2A_08467</name>
</gene>
<dbReference type="EMBL" id="AUZZ01006097">
    <property type="protein sequence ID" value="EQD47365.1"/>
    <property type="molecule type" value="Genomic_DNA"/>
</dbReference>
<dbReference type="Gene3D" id="1.20.144.10">
    <property type="entry name" value="Phosphatidic acid phosphatase type 2/haloperoxidase"/>
    <property type="match status" value="1"/>
</dbReference>